<dbReference type="EMBL" id="KI925463">
    <property type="protein sequence ID" value="ETW77147.1"/>
    <property type="molecule type" value="Genomic_DNA"/>
</dbReference>
<protein>
    <submittedName>
        <fullName evidence="1">Uncharacterized protein</fullName>
    </submittedName>
</protein>
<sequence>MFDSHRAARLAPVPKRRRWHPFLWSNRRTSTFLRTDTDSNRNFFLKNIREGILSDWRGDEPRCV</sequence>
<evidence type="ECO:0000313" key="1">
    <source>
        <dbReference type="EMBL" id="ETW77147.1"/>
    </source>
</evidence>
<dbReference type="KEGG" id="hir:HETIRDRAFT_174215"/>
<dbReference type="GeneID" id="20668497"/>
<dbReference type="AlphaFoldDB" id="W4JUB9"/>
<dbReference type="HOGENOM" id="CLU_2867924_0_0_1"/>
<accession>W4JUB9</accession>
<dbReference type="InParanoid" id="W4JUB9"/>
<dbReference type="RefSeq" id="XP_009550690.1">
    <property type="nucleotide sequence ID" value="XM_009552395.1"/>
</dbReference>
<name>W4JUB9_HETIT</name>
<evidence type="ECO:0000313" key="2">
    <source>
        <dbReference type="Proteomes" id="UP000030671"/>
    </source>
</evidence>
<proteinExistence type="predicted"/>
<reference evidence="1 2" key="1">
    <citation type="journal article" date="2012" name="New Phytol.">
        <title>Insight into trade-off between wood decay and parasitism from the genome of a fungal forest pathogen.</title>
        <authorList>
            <person name="Olson A."/>
            <person name="Aerts A."/>
            <person name="Asiegbu F."/>
            <person name="Belbahri L."/>
            <person name="Bouzid O."/>
            <person name="Broberg A."/>
            <person name="Canback B."/>
            <person name="Coutinho P.M."/>
            <person name="Cullen D."/>
            <person name="Dalman K."/>
            <person name="Deflorio G."/>
            <person name="van Diepen L.T."/>
            <person name="Dunand C."/>
            <person name="Duplessis S."/>
            <person name="Durling M."/>
            <person name="Gonthier P."/>
            <person name="Grimwood J."/>
            <person name="Fossdal C.G."/>
            <person name="Hansson D."/>
            <person name="Henrissat B."/>
            <person name="Hietala A."/>
            <person name="Himmelstrand K."/>
            <person name="Hoffmeister D."/>
            <person name="Hogberg N."/>
            <person name="James T.Y."/>
            <person name="Karlsson M."/>
            <person name="Kohler A."/>
            <person name="Kues U."/>
            <person name="Lee Y.H."/>
            <person name="Lin Y.C."/>
            <person name="Lind M."/>
            <person name="Lindquist E."/>
            <person name="Lombard V."/>
            <person name="Lucas S."/>
            <person name="Lunden K."/>
            <person name="Morin E."/>
            <person name="Murat C."/>
            <person name="Park J."/>
            <person name="Raffaello T."/>
            <person name="Rouze P."/>
            <person name="Salamov A."/>
            <person name="Schmutz J."/>
            <person name="Solheim H."/>
            <person name="Stahlberg J."/>
            <person name="Velez H."/>
            <person name="de Vries R.P."/>
            <person name="Wiebenga A."/>
            <person name="Woodward S."/>
            <person name="Yakovlev I."/>
            <person name="Garbelotto M."/>
            <person name="Martin F."/>
            <person name="Grigoriev I.V."/>
            <person name="Stenlid J."/>
        </authorList>
    </citation>
    <scope>NUCLEOTIDE SEQUENCE [LARGE SCALE GENOMIC DNA]</scope>
    <source>
        <strain evidence="1 2">TC 32-1</strain>
    </source>
</reference>
<dbReference type="Proteomes" id="UP000030671">
    <property type="component" value="Unassembled WGS sequence"/>
</dbReference>
<gene>
    <name evidence="1" type="ORF">HETIRDRAFT_174215</name>
</gene>
<organism evidence="1 2">
    <name type="scientific">Heterobasidion irregulare (strain TC 32-1)</name>
    <dbReference type="NCBI Taxonomy" id="747525"/>
    <lineage>
        <taxon>Eukaryota</taxon>
        <taxon>Fungi</taxon>
        <taxon>Dikarya</taxon>
        <taxon>Basidiomycota</taxon>
        <taxon>Agaricomycotina</taxon>
        <taxon>Agaricomycetes</taxon>
        <taxon>Russulales</taxon>
        <taxon>Bondarzewiaceae</taxon>
        <taxon>Heterobasidion</taxon>
        <taxon>Heterobasidion annosum species complex</taxon>
    </lineage>
</organism>
<keyword evidence="2" id="KW-1185">Reference proteome</keyword>